<dbReference type="Proteomes" id="UP001354931">
    <property type="component" value="Unassembled WGS sequence"/>
</dbReference>
<evidence type="ECO:0000259" key="1">
    <source>
        <dbReference type="Pfam" id="PF18029"/>
    </source>
</evidence>
<dbReference type="Pfam" id="PF18029">
    <property type="entry name" value="Glyoxalase_6"/>
    <property type="match status" value="1"/>
</dbReference>
<dbReference type="InterPro" id="IPR041581">
    <property type="entry name" value="Glyoxalase_6"/>
</dbReference>
<protein>
    <submittedName>
        <fullName evidence="2">VOC family protein</fullName>
    </submittedName>
</protein>
<dbReference type="RefSeq" id="WP_326015146.1">
    <property type="nucleotide sequence ID" value="NZ_JAOZYC010000057.1"/>
</dbReference>
<feature type="domain" description="Glyoxalase-like" evidence="1">
    <location>
        <begin position="7"/>
        <end position="115"/>
    </location>
</feature>
<dbReference type="SUPFAM" id="SSF54593">
    <property type="entry name" value="Glyoxalase/Bleomycin resistance protein/Dihydroxybiphenyl dioxygenase"/>
    <property type="match status" value="1"/>
</dbReference>
<accession>A0ABU6F0H9</accession>
<dbReference type="Gene3D" id="3.10.180.10">
    <property type="entry name" value="2,3-Dihydroxybiphenyl 1,2-Dioxygenase, domain 1"/>
    <property type="match status" value="1"/>
</dbReference>
<comment type="caution">
    <text evidence="2">The sequence shown here is derived from an EMBL/GenBank/DDBJ whole genome shotgun (WGS) entry which is preliminary data.</text>
</comment>
<dbReference type="InterPro" id="IPR029068">
    <property type="entry name" value="Glyas_Bleomycin-R_OHBP_Dase"/>
</dbReference>
<dbReference type="EMBL" id="JAOZYC010000057">
    <property type="protein sequence ID" value="MEB8337478.1"/>
    <property type="molecule type" value="Genomic_DNA"/>
</dbReference>
<organism evidence="2 3">
    <name type="scientific">Streptomyces endophyticus</name>
    <dbReference type="NCBI Taxonomy" id="714166"/>
    <lineage>
        <taxon>Bacteria</taxon>
        <taxon>Bacillati</taxon>
        <taxon>Actinomycetota</taxon>
        <taxon>Actinomycetes</taxon>
        <taxon>Kitasatosporales</taxon>
        <taxon>Streptomycetaceae</taxon>
        <taxon>Streptomyces</taxon>
    </lineage>
</organism>
<evidence type="ECO:0000313" key="3">
    <source>
        <dbReference type="Proteomes" id="UP001354931"/>
    </source>
</evidence>
<dbReference type="PANTHER" id="PTHR35908">
    <property type="entry name" value="HYPOTHETICAL FUSION PROTEIN"/>
    <property type="match status" value="1"/>
</dbReference>
<evidence type="ECO:0000313" key="2">
    <source>
        <dbReference type="EMBL" id="MEB8337478.1"/>
    </source>
</evidence>
<dbReference type="PANTHER" id="PTHR35908:SF1">
    <property type="entry name" value="CONSERVED PROTEIN"/>
    <property type="match status" value="1"/>
</dbReference>
<keyword evidence="3" id="KW-1185">Reference proteome</keyword>
<gene>
    <name evidence="2" type="ORF">OKJ99_08120</name>
</gene>
<sequence>MPVSLHHIVIDAHDLPALARFWAGALRWRILSEQEREVVIGPDVNAPVGICFMPVSDRKAVKNRLHLDLTCAAEDRTAEIDRLLGLGARRADVGQTGAESWTVLADPEGNEFCVVRPKRTLIG</sequence>
<dbReference type="CDD" id="cd06587">
    <property type="entry name" value="VOC"/>
    <property type="match status" value="1"/>
</dbReference>
<proteinExistence type="predicted"/>
<reference evidence="2 3" key="1">
    <citation type="submission" date="2022-10" db="EMBL/GenBank/DDBJ databases">
        <authorList>
            <person name="Xie J."/>
            <person name="Shen N."/>
        </authorList>
    </citation>
    <scope>NUCLEOTIDE SEQUENCE [LARGE SCALE GENOMIC DNA]</scope>
    <source>
        <strain evidence="2 3">YIM65594</strain>
    </source>
</reference>
<name>A0ABU6F0H9_9ACTN</name>